<organism evidence="6 7">
    <name type="scientific">Miscanthus lutarioriparius</name>
    <dbReference type="NCBI Taxonomy" id="422564"/>
    <lineage>
        <taxon>Eukaryota</taxon>
        <taxon>Viridiplantae</taxon>
        <taxon>Streptophyta</taxon>
        <taxon>Embryophyta</taxon>
        <taxon>Tracheophyta</taxon>
        <taxon>Spermatophyta</taxon>
        <taxon>Magnoliopsida</taxon>
        <taxon>Liliopsida</taxon>
        <taxon>Poales</taxon>
        <taxon>Poaceae</taxon>
        <taxon>PACMAD clade</taxon>
        <taxon>Panicoideae</taxon>
        <taxon>Andropogonodae</taxon>
        <taxon>Andropogoneae</taxon>
        <taxon>Saccharinae</taxon>
        <taxon>Miscanthus</taxon>
    </lineage>
</organism>
<evidence type="ECO:0000256" key="2">
    <source>
        <dbReference type="ARBA" id="ARBA00004496"/>
    </source>
</evidence>
<comment type="subcellular location">
    <subcellularLocation>
        <location evidence="2">Cytoplasm</location>
    </subcellularLocation>
    <subcellularLocation>
        <location evidence="1">Nucleus</location>
    </subcellularLocation>
</comment>
<dbReference type="CDD" id="cd23767">
    <property type="entry name" value="IQCD"/>
    <property type="match status" value="1"/>
</dbReference>
<comment type="caution">
    <text evidence="6">The sequence shown here is derived from an EMBL/GenBank/DDBJ whole genome shotgun (WGS) entry which is preliminary data.</text>
</comment>
<keyword evidence="3" id="KW-0963">Cytoplasm</keyword>
<evidence type="ECO:0000313" key="6">
    <source>
        <dbReference type="EMBL" id="CAD6332601.1"/>
    </source>
</evidence>
<evidence type="ECO:0000256" key="5">
    <source>
        <dbReference type="SAM" id="MobiDB-lite"/>
    </source>
</evidence>
<protein>
    <submittedName>
        <fullName evidence="6">Uncharacterized protein</fullName>
    </submittedName>
</protein>
<gene>
    <name evidence="6" type="ORF">NCGR_LOCUS56699</name>
</gene>
<keyword evidence="4" id="KW-0539">Nucleus</keyword>
<dbReference type="EMBL" id="CAJGYO010000017">
    <property type="protein sequence ID" value="CAD6332601.1"/>
    <property type="molecule type" value="Genomic_DNA"/>
</dbReference>
<evidence type="ECO:0000256" key="1">
    <source>
        <dbReference type="ARBA" id="ARBA00004123"/>
    </source>
</evidence>
<dbReference type="GO" id="GO:0005634">
    <property type="term" value="C:nucleus"/>
    <property type="evidence" value="ECO:0007669"/>
    <property type="project" value="UniProtKB-SubCell"/>
</dbReference>
<evidence type="ECO:0000313" key="7">
    <source>
        <dbReference type="Proteomes" id="UP000604825"/>
    </source>
</evidence>
<dbReference type="AlphaFoldDB" id="A0A811RTU7"/>
<accession>A0A811RTU7</accession>
<keyword evidence="7" id="KW-1185">Reference proteome</keyword>
<name>A0A811RTU7_9POAL</name>
<dbReference type="InterPro" id="IPR044159">
    <property type="entry name" value="IQM"/>
</dbReference>
<reference evidence="6" key="1">
    <citation type="submission" date="2020-10" db="EMBL/GenBank/DDBJ databases">
        <authorList>
            <person name="Han B."/>
            <person name="Lu T."/>
            <person name="Zhao Q."/>
            <person name="Huang X."/>
            <person name="Zhao Y."/>
        </authorList>
    </citation>
    <scope>NUCLEOTIDE SEQUENCE</scope>
</reference>
<dbReference type="Proteomes" id="UP000604825">
    <property type="component" value="Unassembled WGS sequence"/>
</dbReference>
<sequence length="235" mass="24943">MTLRSPPGALDHPKLLQATSPATSSSSRDHRLISSLSVVDDMLPRSPKLLRTNSSKKVPAASNLERALLSFRSWEASAGTIDDANKPAAGVAAAVPVPPASPVQRRIHGARPGRLALHSPTSSGGRPAMADADTTVDVLRSPLHEAAATRVQKMFKGHRTRRTLADCAIVIEELLWKLYDSASLDRTSISFFTATAGGDADEIETGITSHHSDAEAVLFLGSEVVLSVDMVTYSS</sequence>
<evidence type="ECO:0000256" key="4">
    <source>
        <dbReference type="ARBA" id="ARBA00023242"/>
    </source>
</evidence>
<feature type="region of interest" description="Disordered" evidence="5">
    <location>
        <begin position="1"/>
        <end position="29"/>
    </location>
</feature>
<dbReference type="PANTHER" id="PTHR31250">
    <property type="entry name" value="IQ DOMAIN-CONTAINING PROTEIN IQM3"/>
    <property type="match status" value="1"/>
</dbReference>
<dbReference type="OrthoDB" id="1724883at2759"/>
<dbReference type="PROSITE" id="PS50096">
    <property type="entry name" value="IQ"/>
    <property type="match status" value="1"/>
</dbReference>
<dbReference type="PANTHER" id="PTHR31250:SF44">
    <property type="entry name" value="CALMODULIN-BINDING FAMILY PROTEIN"/>
    <property type="match status" value="1"/>
</dbReference>
<evidence type="ECO:0000256" key="3">
    <source>
        <dbReference type="ARBA" id="ARBA00022490"/>
    </source>
</evidence>
<dbReference type="GO" id="GO:0005737">
    <property type="term" value="C:cytoplasm"/>
    <property type="evidence" value="ECO:0007669"/>
    <property type="project" value="UniProtKB-SubCell"/>
</dbReference>
<proteinExistence type="predicted"/>